<protein>
    <submittedName>
        <fullName evidence="5">ATP-binding cassette domain-containing protein</fullName>
    </submittedName>
</protein>
<dbReference type="EMBL" id="JAVAIM010000001">
    <property type="protein sequence ID" value="MDP4573998.1"/>
    <property type="molecule type" value="Genomic_DNA"/>
</dbReference>
<dbReference type="Pfam" id="PF00005">
    <property type="entry name" value="ABC_tran"/>
    <property type="match status" value="1"/>
</dbReference>
<dbReference type="InterPro" id="IPR050093">
    <property type="entry name" value="ABC_SmlMolc_Importer"/>
</dbReference>
<evidence type="ECO:0000256" key="3">
    <source>
        <dbReference type="ARBA" id="ARBA00022840"/>
    </source>
</evidence>
<dbReference type="InterPro" id="IPR003593">
    <property type="entry name" value="AAA+_ATPase"/>
</dbReference>
<sequence>MTTEVQAALEFRAVGKRYGAVEAVRDVSLTIAPRQFVALVGASGSGKSTLLKTINRLAEADSGEVVYEGDPVGSLRLSALRRRVGYVFQSIGLFPHMTVGENIAIGPRLAGEKLSPARIVELLELVELDADMANRMPDALSGGQRQRVGVARALAADPHLLLMDEPFGALDPVTRDALGGRVRKLHDELGLTTIMVTHDMAEALLLADRVLVMDAGAIVADETPQALLEGRGGAVAQELVAVPRAQAGRLAELAR</sequence>
<keyword evidence="2" id="KW-0547">Nucleotide-binding</keyword>
<accession>A0ABT9HLI4</accession>
<dbReference type="SMART" id="SM00382">
    <property type="entry name" value="AAA"/>
    <property type="match status" value="1"/>
</dbReference>
<feature type="domain" description="ABC transporter" evidence="4">
    <location>
        <begin position="9"/>
        <end position="240"/>
    </location>
</feature>
<evidence type="ECO:0000256" key="2">
    <source>
        <dbReference type="ARBA" id="ARBA00022741"/>
    </source>
</evidence>
<comment type="caution">
    <text evidence="5">The sequence shown here is derived from an EMBL/GenBank/DDBJ whole genome shotgun (WGS) entry which is preliminary data.</text>
</comment>
<gene>
    <name evidence="5" type="ORF">Q9K02_02440</name>
</gene>
<name>A0ABT9HLI4_9SPHN</name>
<dbReference type="GO" id="GO:0005524">
    <property type="term" value="F:ATP binding"/>
    <property type="evidence" value="ECO:0007669"/>
    <property type="project" value="UniProtKB-KW"/>
</dbReference>
<proteinExistence type="predicted"/>
<evidence type="ECO:0000256" key="1">
    <source>
        <dbReference type="ARBA" id="ARBA00022448"/>
    </source>
</evidence>
<dbReference type="PANTHER" id="PTHR42781">
    <property type="entry name" value="SPERMIDINE/PUTRESCINE IMPORT ATP-BINDING PROTEIN POTA"/>
    <property type="match status" value="1"/>
</dbReference>
<dbReference type="InterPro" id="IPR017871">
    <property type="entry name" value="ABC_transporter-like_CS"/>
</dbReference>
<reference evidence="5 6" key="1">
    <citation type="submission" date="2023-08" db="EMBL/GenBank/DDBJ databases">
        <title>genomic of G39.</title>
        <authorList>
            <person name="Wang Y."/>
        </authorList>
    </citation>
    <scope>NUCLEOTIDE SEQUENCE [LARGE SCALE GENOMIC DNA]</scope>
    <source>
        <strain evidence="5 6">G39</strain>
    </source>
</reference>
<dbReference type="RefSeq" id="WP_305931452.1">
    <property type="nucleotide sequence ID" value="NZ_JAVAIM010000001.1"/>
</dbReference>
<dbReference type="PROSITE" id="PS50893">
    <property type="entry name" value="ABC_TRANSPORTER_2"/>
    <property type="match status" value="1"/>
</dbReference>
<keyword evidence="1" id="KW-0813">Transport</keyword>
<dbReference type="PANTHER" id="PTHR42781:SF4">
    <property type="entry name" value="SPERMIDINE_PUTRESCINE IMPORT ATP-BINDING PROTEIN POTA"/>
    <property type="match status" value="1"/>
</dbReference>
<organism evidence="5 6">
    <name type="scientific">Qipengyuania profundimaris</name>
    <dbReference type="NCBI Taxonomy" id="3067652"/>
    <lineage>
        <taxon>Bacteria</taxon>
        <taxon>Pseudomonadati</taxon>
        <taxon>Pseudomonadota</taxon>
        <taxon>Alphaproteobacteria</taxon>
        <taxon>Sphingomonadales</taxon>
        <taxon>Erythrobacteraceae</taxon>
        <taxon>Qipengyuania</taxon>
    </lineage>
</organism>
<evidence type="ECO:0000313" key="6">
    <source>
        <dbReference type="Proteomes" id="UP001240639"/>
    </source>
</evidence>
<dbReference type="InterPro" id="IPR003439">
    <property type="entry name" value="ABC_transporter-like_ATP-bd"/>
</dbReference>
<keyword evidence="3 5" id="KW-0067">ATP-binding</keyword>
<dbReference type="InterPro" id="IPR027417">
    <property type="entry name" value="P-loop_NTPase"/>
</dbReference>
<keyword evidence="6" id="KW-1185">Reference proteome</keyword>
<dbReference type="SUPFAM" id="SSF52540">
    <property type="entry name" value="P-loop containing nucleoside triphosphate hydrolases"/>
    <property type="match status" value="1"/>
</dbReference>
<evidence type="ECO:0000313" key="5">
    <source>
        <dbReference type="EMBL" id="MDP4573998.1"/>
    </source>
</evidence>
<dbReference type="PROSITE" id="PS00211">
    <property type="entry name" value="ABC_TRANSPORTER_1"/>
    <property type="match status" value="1"/>
</dbReference>
<dbReference type="Gene3D" id="3.40.50.300">
    <property type="entry name" value="P-loop containing nucleotide triphosphate hydrolases"/>
    <property type="match status" value="1"/>
</dbReference>
<evidence type="ECO:0000259" key="4">
    <source>
        <dbReference type="PROSITE" id="PS50893"/>
    </source>
</evidence>
<dbReference type="Proteomes" id="UP001240639">
    <property type="component" value="Unassembled WGS sequence"/>
</dbReference>